<evidence type="ECO:0000256" key="4">
    <source>
        <dbReference type="ARBA" id="ARBA00023163"/>
    </source>
</evidence>
<evidence type="ECO:0000256" key="3">
    <source>
        <dbReference type="ARBA" id="ARBA00023125"/>
    </source>
</evidence>
<evidence type="ECO:0000313" key="7">
    <source>
        <dbReference type="Proteomes" id="UP000317043"/>
    </source>
</evidence>
<evidence type="ECO:0000256" key="2">
    <source>
        <dbReference type="ARBA" id="ARBA00023015"/>
    </source>
</evidence>
<dbReference type="InterPro" id="IPR036390">
    <property type="entry name" value="WH_DNA-bd_sf"/>
</dbReference>
<gene>
    <name evidence="6" type="ORF">FB566_3043</name>
</gene>
<reference evidence="6 7" key="1">
    <citation type="submission" date="2019-06" db="EMBL/GenBank/DDBJ databases">
        <title>Sequencing the genomes of 1000 actinobacteria strains.</title>
        <authorList>
            <person name="Klenk H.-P."/>
        </authorList>
    </citation>
    <scope>NUCLEOTIDE SEQUENCE [LARGE SCALE GENOMIC DNA]</scope>
    <source>
        <strain evidence="6 7">DSM 45928</strain>
    </source>
</reference>
<accession>A0A543AY31</accession>
<organism evidence="6 7">
    <name type="scientific">Stackebrandtia endophytica</name>
    <dbReference type="NCBI Taxonomy" id="1496996"/>
    <lineage>
        <taxon>Bacteria</taxon>
        <taxon>Bacillati</taxon>
        <taxon>Actinomycetota</taxon>
        <taxon>Actinomycetes</taxon>
        <taxon>Glycomycetales</taxon>
        <taxon>Glycomycetaceae</taxon>
        <taxon>Stackebrandtia</taxon>
    </lineage>
</organism>
<dbReference type="PROSITE" id="PS50931">
    <property type="entry name" value="HTH_LYSR"/>
    <property type="match status" value="1"/>
</dbReference>
<dbReference type="AlphaFoldDB" id="A0A543AY31"/>
<keyword evidence="2" id="KW-0805">Transcription regulation</keyword>
<comment type="similarity">
    <text evidence="1">Belongs to the LysR transcriptional regulatory family.</text>
</comment>
<protein>
    <submittedName>
        <fullName evidence="6">DNA-binding transcriptional LysR family regulator</fullName>
    </submittedName>
</protein>
<dbReference type="OrthoDB" id="4131546at2"/>
<dbReference type="EMBL" id="VFOW01000001">
    <property type="protein sequence ID" value="TQL77484.1"/>
    <property type="molecule type" value="Genomic_DNA"/>
</dbReference>
<name>A0A543AY31_9ACTN</name>
<keyword evidence="3 6" id="KW-0238">DNA-binding</keyword>
<dbReference type="InterPro" id="IPR005119">
    <property type="entry name" value="LysR_subst-bd"/>
</dbReference>
<proteinExistence type="inferred from homology"/>
<feature type="domain" description="HTH lysR-type" evidence="5">
    <location>
        <begin position="1"/>
        <end position="58"/>
    </location>
</feature>
<dbReference type="GO" id="GO:0032993">
    <property type="term" value="C:protein-DNA complex"/>
    <property type="evidence" value="ECO:0007669"/>
    <property type="project" value="TreeGrafter"/>
</dbReference>
<keyword evidence="4" id="KW-0804">Transcription</keyword>
<dbReference type="Gene3D" id="3.40.190.10">
    <property type="entry name" value="Periplasmic binding protein-like II"/>
    <property type="match status" value="2"/>
</dbReference>
<comment type="caution">
    <text evidence="6">The sequence shown here is derived from an EMBL/GenBank/DDBJ whole genome shotgun (WGS) entry which is preliminary data.</text>
</comment>
<dbReference type="Gene3D" id="1.10.10.10">
    <property type="entry name" value="Winged helix-like DNA-binding domain superfamily/Winged helix DNA-binding domain"/>
    <property type="match status" value="1"/>
</dbReference>
<dbReference type="Pfam" id="PF03466">
    <property type="entry name" value="LysR_substrate"/>
    <property type="match status" value="1"/>
</dbReference>
<dbReference type="SUPFAM" id="SSF53850">
    <property type="entry name" value="Periplasmic binding protein-like II"/>
    <property type="match status" value="1"/>
</dbReference>
<dbReference type="InterPro" id="IPR000847">
    <property type="entry name" value="LysR_HTH_N"/>
</dbReference>
<dbReference type="InterPro" id="IPR036388">
    <property type="entry name" value="WH-like_DNA-bd_sf"/>
</dbReference>
<evidence type="ECO:0000313" key="6">
    <source>
        <dbReference type="EMBL" id="TQL77484.1"/>
    </source>
</evidence>
<dbReference type="PANTHER" id="PTHR30346">
    <property type="entry name" value="TRANSCRIPTIONAL DUAL REGULATOR HCAR-RELATED"/>
    <property type="match status" value="1"/>
</dbReference>
<sequence length="308" mass="32849">MDVRHLRLLRELADRGSVTAVAEATHRTASAVSQQLRTAQREFGMRLVEPDGRGVRLTEAGVLLAAGGAEVDAAIAAVQARWDAYREEPGGEVSIVVFPSAAALLMPDVLADADDMGISVRVVDRDPAESEFAGLTADFDIVIAHSLTGPCLVATAGMAVHELVTEPLDIAMSASHPLARRSRLTPADVKDASWIGVPEGYPFDLVLTSIAQLVGHQLTVRQRVRDNRVIESLVTAGDCLAVLPRFTTRSGAGLVLREITGVPARRYLSAVMRPDVANRRAVQAVLESVKRTAASVSLGPVSNRTWPA</sequence>
<dbReference type="GO" id="GO:0003677">
    <property type="term" value="F:DNA binding"/>
    <property type="evidence" value="ECO:0007669"/>
    <property type="project" value="UniProtKB-KW"/>
</dbReference>
<evidence type="ECO:0000256" key="1">
    <source>
        <dbReference type="ARBA" id="ARBA00009437"/>
    </source>
</evidence>
<keyword evidence="7" id="KW-1185">Reference proteome</keyword>
<dbReference type="InParanoid" id="A0A543AY31"/>
<evidence type="ECO:0000259" key="5">
    <source>
        <dbReference type="PROSITE" id="PS50931"/>
    </source>
</evidence>
<dbReference type="GO" id="GO:0003700">
    <property type="term" value="F:DNA-binding transcription factor activity"/>
    <property type="evidence" value="ECO:0007669"/>
    <property type="project" value="InterPro"/>
</dbReference>
<dbReference type="Proteomes" id="UP000317043">
    <property type="component" value="Unassembled WGS sequence"/>
</dbReference>
<dbReference type="SUPFAM" id="SSF46785">
    <property type="entry name" value="Winged helix' DNA-binding domain"/>
    <property type="match status" value="1"/>
</dbReference>
<dbReference type="RefSeq" id="WP_142040435.1">
    <property type="nucleotide sequence ID" value="NZ_JBHTGS010000001.1"/>
</dbReference>
<dbReference type="Pfam" id="PF00126">
    <property type="entry name" value="HTH_1"/>
    <property type="match status" value="1"/>
</dbReference>
<dbReference type="PANTHER" id="PTHR30346:SF29">
    <property type="entry name" value="LYSR SUBSTRATE-BINDING"/>
    <property type="match status" value="1"/>
</dbReference>